<dbReference type="EMBL" id="QJKJ01001687">
    <property type="protein sequence ID" value="RDY06440.1"/>
    <property type="molecule type" value="Genomic_DNA"/>
</dbReference>
<reference evidence="1" key="1">
    <citation type="submission" date="2018-05" db="EMBL/GenBank/DDBJ databases">
        <title>Draft genome of Mucuna pruriens seed.</title>
        <authorList>
            <person name="Nnadi N.E."/>
            <person name="Vos R."/>
            <person name="Hasami M.H."/>
            <person name="Devisetty U.K."/>
            <person name="Aguiy J.C."/>
        </authorList>
    </citation>
    <scope>NUCLEOTIDE SEQUENCE [LARGE SCALE GENOMIC DNA]</scope>
    <source>
        <strain evidence="1">JCA_2017</strain>
    </source>
</reference>
<keyword evidence="2" id="KW-1185">Reference proteome</keyword>
<dbReference type="OrthoDB" id="1737504at2759"/>
<name>A0A371HUI2_MUCPR</name>
<sequence length="83" mass="9416">MEAPLPKGWRGVYLDKYDGTSDLEKHLAKVCHSDVSIKIYNLNLEVALNSIFMALKAGPFFDSLCRDPPTNINELRMRAISYI</sequence>
<organism evidence="1 2">
    <name type="scientific">Mucuna pruriens</name>
    <name type="common">Velvet bean</name>
    <name type="synonym">Dolichos pruriens</name>
    <dbReference type="NCBI Taxonomy" id="157652"/>
    <lineage>
        <taxon>Eukaryota</taxon>
        <taxon>Viridiplantae</taxon>
        <taxon>Streptophyta</taxon>
        <taxon>Embryophyta</taxon>
        <taxon>Tracheophyta</taxon>
        <taxon>Spermatophyta</taxon>
        <taxon>Magnoliopsida</taxon>
        <taxon>eudicotyledons</taxon>
        <taxon>Gunneridae</taxon>
        <taxon>Pentapetalae</taxon>
        <taxon>rosids</taxon>
        <taxon>fabids</taxon>
        <taxon>Fabales</taxon>
        <taxon>Fabaceae</taxon>
        <taxon>Papilionoideae</taxon>
        <taxon>50 kb inversion clade</taxon>
        <taxon>NPAAA clade</taxon>
        <taxon>indigoferoid/millettioid clade</taxon>
        <taxon>Phaseoleae</taxon>
        <taxon>Mucuna</taxon>
    </lineage>
</organism>
<feature type="non-terminal residue" evidence="1">
    <location>
        <position position="1"/>
    </location>
</feature>
<evidence type="ECO:0000313" key="1">
    <source>
        <dbReference type="EMBL" id="RDY06440.1"/>
    </source>
</evidence>
<accession>A0A371HUI2</accession>
<comment type="caution">
    <text evidence="1">The sequence shown here is derived from an EMBL/GenBank/DDBJ whole genome shotgun (WGS) entry which is preliminary data.</text>
</comment>
<proteinExistence type="predicted"/>
<evidence type="ECO:0000313" key="2">
    <source>
        <dbReference type="Proteomes" id="UP000257109"/>
    </source>
</evidence>
<dbReference type="Proteomes" id="UP000257109">
    <property type="component" value="Unassembled WGS sequence"/>
</dbReference>
<dbReference type="AlphaFoldDB" id="A0A371HUI2"/>
<gene>
    <name evidence="1" type="ORF">CR513_09567</name>
</gene>
<protein>
    <submittedName>
        <fullName evidence="1">Uncharacterized protein</fullName>
    </submittedName>
</protein>